<feature type="region of interest" description="Disordered" evidence="3">
    <location>
        <begin position="1008"/>
        <end position="1041"/>
    </location>
</feature>
<keyword evidence="5" id="KW-1185">Reference proteome</keyword>
<proteinExistence type="predicted"/>
<dbReference type="Proteomes" id="UP001208570">
    <property type="component" value="Unassembled WGS sequence"/>
</dbReference>
<evidence type="ECO:0000313" key="4">
    <source>
        <dbReference type="EMBL" id="KAK2144733.1"/>
    </source>
</evidence>
<feature type="coiled-coil region" evidence="2">
    <location>
        <begin position="272"/>
        <end position="306"/>
    </location>
</feature>
<evidence type="ECO:0000256" key="1">
    <source>
        <dbReference type="ARBA" id="ARBA00022722"/>
    </source>
</evidence>
<protein>
    <submittedName>
        <fullName evidence="4">Uncharacterized protein</fullName>
    </submittedName>
</protein>
<gene>
    <name evidence="4" type="ORF">LSH36_735g01028</name>
</gene>
<dbReference type="AlphaFoldDB" id="A0AAD9J2B3"/>
<sequence>MAASSTTVQNATSHLEKLRHHLGRGARKQIKGLTFNHKLMLQMCLLRDEAGKTWSDTEMFLQKFCGEVPQHRIKTVIESSVRAAVKITSASDSEIAAFFQTKVVIQPPEVGPFAADIGLNAASLKDCCFSVFCSRPTNGLILELERFRVKNGLPLRVLGTWLSKLAGEDDSTVIEIPLPSLSKKLDKLKLQLTKLRKKTGPLKESEMMSWLGNPFSSFQHSDPALQSNPNSLHALKLGPKEQELAALRRKLEDNAGKLGEKCGEVNVLHEKLRAANSSNKDLGKELENLRHQLKSSRANVKLLSQENDTVNVHLRRYTKGSIKRKLQWTEQENIRMTGYIQKHDSQIRLLQKLRNSWRHKFRCLQLQHAELKRRYHRAQHKIEVLLSAQHTPETIPEPQQDELRTIHLKDEKGHFIPDAIVCVMTLVGECEVAPERCGAVIQAVSRHVCRAHIPGTDLPSKRSALRFADRGQIIGKAHITETLLEADHWDLHTDGTSRSGKKYVSQQVTVDGQSLSTGYVPVATEDTTTLVDISMKLLEELSLLHGEEESHETFLQMLHQLSGLMSDRCNTMKSFDKSFQEERKLMLQTDEDIQFLHCNAHFLLGLSAQCEKILARREKESGERFGRDLLAQFRSYQSKSESSASRQLLAFIFTETTLIDCLGVCLSKRNRKLESVFEDCRSDAIDHQIIALGVLYFRVTAPYWFLLGQKIHYLDFYKYVEKLHCLLSEFAQDSSPAFLPDFIPPHNEHFTVPDKDILLYLLDLSEEQRTEVKVILQELCAGLVLVTERQLADLLPEGRYHSVPENNPLRGKMKHSHLTNLIGEQMFGDLDFSLFKRRSASLFHHSTINILKRNRSVSAWFLKKSNEEQAKLLNLSAKKAPEARKRSAGEERGAVAKRRVILDKQRQKKLGEAEKKRQAIVKIMDQLHPHHGPCTTPEHVDALLASYGSRTNQKIAVQAELKYNKHVLGLKSHLLKITGSLLQLIQNLMVFLGGCEVEVRRFQLPPAPRHTRPSLIASHSKADMEQNVESDAEMESELEDDGGDPGFVQDFKFQQEGQMVAVYFHEDFYIGEVVRVLSEDNGEINFMEKAKQVIKGREVFSWPSRTDQCEISRGYVFAVSILLHPSSSSGRTFFVTTPENLSTMYTNFKRSLDWSP</sequence>
<dbReference type="GO" id="GO:0000175">
    <property type="term" value="F:3'-5'-RNA exonuclease activity"/>
    <property type="evidence" value="ECO:0007669"/>
    <property type="project" value="InterPro"/>
</dbReference>
<dbReference type="PANTHER" id="PTHR11046">
    <property type="entry name" value="OLIGORIBONUCLEASE, MITOCHONDRIAL"/>
    <property type="match status" value="1"/>
</dbReference>
<keyword evidence="1" id="KW-0378">Hydrolase</keyword>
<dbReference type="EMBL" id="JAODUP010000735">
    <property type="protein sequence ID" value="KAK2144733.1"/>
    <property type="molecule type" value="Genomic_DNA"/>
</dbReference>
<dbReference type="InterPro" id="IPR022894">
    <property type="entry name" value="Oligoribonuclease"/>
</dbReference>
<dbReference type="PANTHER" id="PTHR11046:SF29">
    <property type="match status" value="1"/>
</dbReference>
<evidence type="ECO:0000313" key="5">
    <source>
        <dbReference type="Proteomes" id="UP001208570"/>
    </source>
</evidence>
<comment type="caution">
    <text evidence="4">The sequence shown here is derived from an EMBL/GenBank/DDBJ whole genome shotgun (WGS) entry which is preliminary data.</text>
</comment>
<keyword evidence="1" id="KW-0540">Nuclease</keyword>
<feature type="coiled-coil region" evidence="2">
    <location>
        <begin position="361"/>
        <end position="388"/>
    </location>
</feature>
<feature type="compositionally biased region" description="Acidic residues" evidence="3">
    <location>
        <begin position="1026"/>
        <end position="1041"/>
    </location>
</feature>
<reference evidence="4" key="1">
    <citation type="journal article" date="2023" name="Mol. Biol. Evol.">
        <title>Third-Generation Sequencing Reveals the Adaptive Role of the Epigenome in Three Deep-Sea Polychaetes.</title>
        <authorList>
            <person name="Perez M."/>
            <person name="Aroh O."/>
            <person name="Sun Y."/>
            <person name="Lan Y."/>
            <person name="Juniper S.K."/>
            <person name="Young C.R."/>
            <person name="Angers B."/>
            <person name="Qian P.Y."/>
        </authorList>
    </citation>
    <scope>NUCLEOTIDE SEQUENCE</scope>
    <source>
        <strain evidence="4">P08H-3</strain>
    </source>
</reference>
<keyword evidence="2" id="KW-0175">Coiled coil</keyword>
<evidence type="ECO:0000256" key="2">
    <source>
        <dbReference type="SAM" id="Coils"/>
    </source>
</evidence>
<name>A0AAD9J2B3_9ANNE</name>
<evidence type="ECO:0000256" key="3">
    <source>
        <dbReference type="SAM" id="MobiDB-lite"/>
    </source>
</evidence>
<accession>A0AAD9J2B3</accession>
<organism evidence="4 5">
    <name type="scientific">Paralvinella palmiformis</name>
    <dbReference type="NCBI Taxonomy" id="53620"/>
    <lineage>
        <taxon>Eukaryota</taxon>
        <taxon>Metazoa</taxon>
        <taxon>Spiralia</taxon>
        <taxon>Lophotrochozoa</taxon>
        <taxon>Annelida</taxon>
        <taxon>Polychaeta</taxon>
        <taxon>Sedentaria</taxon>
        <taxon>Canalipalpata</taxon>
        <taxon>Terebellida</taxon>
        <taxon>Terebelliformia</taxon>
        <taxon>Alvinellidae</taxon>
        <taxon>Paralvinella</taxon>
    </lineage>
</organism>